<dbReference type="Pfam" id="PF07047">
    <property type="entry name" value="OPA3"/>
    <property type="match status" value="1"/>
</dbReference>
<comment type="similarity">
    <text evidence="1">Belongs to the OPA3 family.</text>
</comment>
<keyword evidence="5" id="KW-1185">Reference proteome</keyword>
<evidence type="ECO:0000313" key="4">
    <source>
        <dbReference type="EMBL" id="RNA35633.1"/>
    </source>
</evidence>
<dbReference type="GO" id="GO:0005739">
    <property type="term" value="C:mitochondrion"/>
    <property type="evidence" value="ECO:0007669"/>
    <property type="project" value="TreeGrafter"/>
</dbReference>
<organism evidence="4 5">
    <name type="scientific">Brachionus plicatilis</name>
    <name type="common">Marine rotifer</name>
    <name type="synonym">Brachionus muelleri</name>
    <dbReference type="NCBI Taxonomy" id="10195"/>
    <lineage>
        <taxon>Eukaryota</taxon>
        <taxon>Metazoa</taxon>
        <taxon>Spiralia</taxon>
        <taxon>Gnathifera</taxon>
        <taxon>Rotifera</taxon>
        <taxon>Eurotatoria</taxon>
        <taxon>Monogononta</taxon>
        <taxon>Pseudotrocha</taxon>
        <taxon>Ploima</taxon>
        <taxon>Brachionidae</taxon>
        <taxon>Brachionus</taxon>
    </lineage>
</organism>
<protein>
    <recommendedName>
        <fullName evidence="6">OPA3-like protein</fullName>
    </recommendedName>
</protein>
<dbReference type="OrthoDB" id="2129069at2759"/>
<reference evidence="4 5" key="1">
    <citation type="journal article" date="2018" name="Sci. Rep.">
        <title>Genomic signatures of local adaptation to the degree of environmental predictability in rotifers.</title>
        <authorList>
            <person name="Franch-Gras L."/>
            <person name="Hahn C."/>
            <person name="Garcia-Roger E.M."/>
            <person name="Carmona M.J."/>
            <person name="Serra M."/>
            <person name="Gomez A."/>
        </authorList>
    </citation>
    <scope>NUCLEOTIDE SEQUENCE [LARGE SCALE GENOMIC DNA]</scope>
    <source>
        <strain evidence="4">HYR1</strain>
    </source>
</reference>
<evidence type="ECO:0000313" key="5">
    <source>
        <dbReference type="Proteomes" id="UP000276133"/>
    </source>
</evidence>
<evidence type="ECO:0008006" key="6">
    <source>
        <dbReference type="Google" id="ProtNLM"/>
    </source>
</evidence>
<dbReference type="InterPro" id="IPR010754">
    <property type="entry name" value="OPA3-like"/>
</dbReference>
<evidence type="ECO:0000256" key="1">
    <source>
        <dbReference type="ARBA" id="ARBA00007584"/>
    </source>
</evidence>
<evidence type="ECO:0000256" key="2">
    <source>
        <dbReference type="ARBA" id="ARBA00023054"/>
    </source>
</evidence>
<accession>A0A3M7SIM7</accession>
<dbReference type="PANTHER" id="PTHR12499">
    <property type="entry name" value="OPTIC ATROPHY 3 PROTEIN OPA3"/>
    <property type="match status" value="1"/>
</dbReference>
<evidence type="ECO:0000256" key="3">
    <source>
        <dbReference type="SAM" id="Coils"/>
    </source>
</evidence>
<proteinExistence type="inferred from homology"/>
<dbReference type="GO" id="GO:0019216">
    <property type="term" value="P:regulation of lipid metabolic process"/>
    <property type="evidence" value="ECO:0007669"/>
    <property type="project" value="TreeGrafter"/>
</dbReference>
<name>A0A3M7SIM7_BRAPC</name>
<dbReference type="STRING" id="10195.A0A3M7SIM7"/>
<feature type="coiled-coil region" evidence="3">
    <location>
        <begin position="117"/>
        <end position="165"/>
    </location>
</feature>
<dbReference type="EMBL" id="REGN01001308">
    <property type="protein sequence ID" value="RNA35633.1"/>
    <property type="molecule type" value="Genomic_DNA"/>
</dbReference>
<dbReference type="AlphaFoldDB" id="A0A3M7SIM7"/>
<dbReference type="PANTHER" id="PTHR12499:SF0">
    <property type="entry name" value="OPTIC ATROPHY 3 PROTEIN"/>
    <property type="match status" value="1"/>
</dbReference>
<dbReference type="Proteomes" id="UP000276133">
    <property type="component" value="Unassembled WGS sequence"/>
</dbReference>
<keyword evidence="2 3" id="KW-0175">Coiled coil</keyword>
<gene>
    <name evidence="4" type="ORF">BpHYR1_042060</name>
</gene>
<comment type="caution">
    <text evidence="4">The sequence shown here is derived from an EMBL/GenBank/DDBJ whole genome shotgun (WGS) entry which is preliminary data.</text>
</comment>
<sequence length="218" mass="25061">MPLPLFKLGAILAKQISKPMSKMFKEKAIQNEFFRNNVVIRIANWYHKFDINVRMRVLGLGSPDKVPPMTEKAAIDLGGDILAEFFVFGTATSLILFEYFRQSSNSKSKTDAFEIKVLEMEDQLEIYKKNSEENNKRIAEMSKFLQEQKKKMEEMNKELVKLDKRKNMKFATQATQTTNGTQIGKIIKPKNSSQSVNQDVKNSIVYQCAEDSANKLFK</sequence>